<reference evidence="9" key="1">
    <citation type="submission" date="2022-10" db="EMBL/GenBank/DDBJ databases">
        <title>The WGS of Solirubrobacter ginsenosidimutans DSM 21036.</title>
        <authorList>
            <person name="Jiang Z."/>
        </authorList>
    </citation>
    <scope>NUCLEOTIDE SEQUENCE</scope>
    <source>
        <strain evidence="9">DSM 21036</strain>
    </source>
</reference>
<dbReference type="AlphaFoldDB" id="A0A9X3S1K6"/>
<organism evidence="9 10">
    <name type="scientific">Solirubrobacter ginsenosidimutans</name>
    <dbReference type="NCBI Taxonomy" id="490573"/>
    <lineage>
        <taxon>Bacteria</taxon>
        <taxon>Bacillati</taxon>
        <taxon>Actinomycetota</taxon>
        <taxon>Thermoleophilia</taxon>
        <taxon>Solirubrobacterales</taxon>
        <taxon>Solirubrobacteraceae</taxon>
        <taxon>Solirubrobacter</taxon>
    </lineage>
</organism>
<evidence type="ECO:0000256" key="6">
    <source>
        <dbReference type="ARBA" id="ARBA00022692"/>
    </source>
</evidence>
<name>A0A9X3S1K6_9ACTN</name>
<evidence type="ECO:0000313" key="10">
    <source>
        <dbReference type="Proteomes" id="UP001149140"/>
    </source>
</evidence>
<dbReference type="GO" id="GO:0005886">
    <property type="term" value="C:plasma membrane"/>
    <property type="evidence" value="ECO:0007669"/>
    <property type="project" value="UniProtKB-SubCell"/>
</dbReference>
<comment type="pathway">
    <text evidence="2">Cofactor biosynthesis; adenosylcobalamin biosynthesis.</text>
</comment>
<protein>
    <submittedName>
        <fullName evidence="9">Cobalamin biosynthesis protein</fullName>
    </submittedName>
</protein>
<keyword evidence="8" id="KW-0472">Membrane</keyword>
<evidence type="ECO:0000313" key="9">
    <source>
        <dbReference type="EMBL" id="MDA0162494.1"/>
    </source>
</evidence>
<dbReference type="NCBIfam" id="TIGR00380">
    <property type="entry name" value="cobal_cbiB"/>
    <property type="match status" value="1"/>
</dbReference>
<dbReference type="GO" id="GO:0009236">
    <property type="term" value="P:cobalamin biosynthetic process"/>
    <property type="evidence" value="ECO:0007669"/>
    <property type="project" value="UniProtKB-KW"/>
</dbReference>
<gene>
    <name evidence="9" type="ORF">OM076_19630</name>
</gene>
<dbReference type="HAMAP" id="MF_00024">
    <property type="entry name" value="CobD_CbiB"/>
    <property type="match status" value="1"/>
</dbReference>
<evidence type="ECO:0000256" key="3">
    <source>
        <dbReference type="ARBA" id="ARBA00006263"/>
    </source>
</evidence>
<keyword evidence="7" id="KW-1133">Transmembrane helix</keyword>
<accession>A0A9X3S1K6</accession>
<evidence type="ECO:0000256" key="4">
    <source>
        <dbReference type="ARBA" id="ARBA00022475"/>
    </source>
</evidence>
<dbReference type="GO" id="GO:0048472">
    <property type="term" value="F:threonine-phosphate decarboxylase activity"/>
    <property type="evidence" value="ECO:0007669"/>
    <property type="project" value="InterPro"/>
</dbReference>
<comment type="similarity">
    <text evidence="3">Belongs to the CobD/CbiB family.</text>
</comment>
<dbReference type="Pfam" id="PF03186">
    <property type="entry name" value="CobD_Cbib"/>
    <property type="match status" value="1"/>
</dbReference>
<dbReference type="NCBIfam" id="NF002276">
    <property type="entry name" value="PRK01209.1-4"/>
    <property type="match status" value="1"/>
</dbReference>
<evidence type="ECO:0000256" key="7">
    <source>
        <dbReference type="ARBA" id="ARBA00022989"/>
    </source>
</evidence>
<dbReference type="PANTHER" id="PTHR34308">
    <property type="entry name" value="COBALAMIN BIOSYNTHESIS PROTEIN CBIB"/>
    <property type="match status" value="1"/>
</dbReference>
<dbReference type="PANTHER" id="PTHR34308:SF1">
    <property type="entry name" value="COBALAMIN BIOSYNTHESIS PROTEIN CBIB"/>
    <property type="match status" value="1"/>
</dbReference>
<comment type="caution">
    <text evidence="9">The sequence shown here is derived from an EMBL/GenBank/DDBJ whole genome shotgun (WGS) entry which is preliminary data.</text>
</comment>
<feature type="non-terminal residue" evidence="9">
    <location>
        <position position="1"/>
    </location>
</feature>
<evidence type="ECO:0000256" key="2">
    <source>
        <dbReference type="ARBA" id="ARBA00004953"/>
    </source>
</evidence>
<keyword evidence="4" id="KW-1003">Cell membrane</keyword>
<keyword evidence="5" id="KW-0169">Cobalamin biosynthesis</keyword>
<dbReference type="Proteomes" id="UP001149140">
    <property type="component" value="Unassembled WGS sequence"/>
</dbReference>
<keyword evidence="6" id="KW-0812">Transmembrane</keyword>
<evidence type="ECO:0000256" key="1">
    <source>
        <dbReference type="ARBA" id="ARBA00004651"/>
    </source>
</evidence>
<comment type="subcellular location">
    <subcellularLocation>
        <location evidence="1">Cell membrane</location>
        <topology evidence="1">Multi-pass membrane protein</topology>
    </subcellularLocation>
</comment>
<keyword evidence="10" id="KW-1185">Reference proteome</keyword>
<evidence type="ECO:0000256" key="8">
    <source>
        <dbReference type="ARBA" id="ARBA00023136"/>
    </source>
</evidence>
<dbReference type="EMBL" id="JAPDOD010000019">
    <property type="protein sequence ID" value="MDA0162494.1"/>
    <property type="molecule type" value="Genomic_DNA"/>
</dbReference>
<proteinExistence type="inferred from homology"/>
<dbReference type="InterPro" id="IPR004485">
    <property type="entry name" value="Cobalamin_biosynth_CobD/CbiB"/>
</dbReference>
<sequence>APGIAAWGGGRGGAHAVAAWRGGRGGAGALGGAAVPLGVLADAAFGDPRRGHPVAGFGRLAGAFERVAYRPTRLAGAVYAAVLVGVTAGAAALLERALPKTLVRAVCLWAALGGRSLAREAEAVGGLVERGDLDGARVRIRSLVGRDPEALDATELSRAVIESVAENTVDAVIAPLVWTAVAGAPGVVAYRAVNTLDAMVGNRSDRYARFGTASARADDVMNWPAARLAAALTVLLSGRPAATWRAWRDDAPKHPSPNAGQIEAAFAGALGLTLGGTLAYRGRVEHRPQLGTGRDPRPADIARAVRLARRISLATAALTWRFA</sequence>
<evidence type="ECO:0000256" key="5">
    <source>
        <dbReference type="ARBA" id="ARBA00022573"/>
    </source>
</evidence>